<accession>A0A9E3LV26</accession>
<evidence type="ECO:0000313" key="1">
    <source>
        <dbReference type="EMBL" id="MBW4433949.1"/>
    </source>
</evidence>
<reference evidence="1" key="1">
    <citation type="submission" date="2021-05" db="EMBL/GenBank/DDBJ databases">
        <authorList>
            <person name="Pietrasiak N."/>
            <person name="Ward R."/>
            <person name="Stajich J.E."/>
            <person name="Kurbessoian T."/>
        </authorList>
    </citation>
    <scope>NUCLEOTIDE SEQUENCE</scope>
    <source>
        <strain evidence="1">HA4357-MV3</strain>
    </source>
</reference>
<gene>
    <name evidence="1" type="ORF">KME28_20105</name>
</gene>
<reference evidence="1" key="2">
    <citation type="journal article" date="2022" name="Microbiol. Resour. Announc.">
        <title>Metagenome Sequencing to Explore Phylogenomics of Terrestrial Cyanobacteria.</title>
        <authorList>
            <person name="Ward R.D."/>
            <person name="Stajich J.E."/>
            <person name="Johansen J.R."/>
            <person name="Huntemann M."/>
            <person name="Clum A."/>
            <person name="Foster B."/>
            <person name="Foster B."/>
            <person name="Roux S."/>
            <person name="Palaniappan K."/>
            <person name="Varghese N."/>
            <person name="Mukherjee S."/>
            <person name="Reddy T.B.K."/>
            <person name="Daum C."/>
            <person name="Copeland A."/>
            <person name="Chen I.A."/>
            <person name="Ivanova N.N."/>
            <person name="Kyrpides N.C."/>
            <person name="Shapiro N."/>
            <person name="Eloe-Fadrosh E.A."/>
            <person name="Pietrasiak N."/>
        </authorList>
    </citation>
    <scope>NUCLEOTIDE SEQUENCE</scope>
    <source>
        <strain evidence="1">HA4357-MV3</strain>
    </source>
</reference>
<comment type="caution">
    <text evidence="1">The sequence shown here is derived from an EMBL/GenBank/DDBJ whole genome shotgun (WGS) entry which is preliminary data.</text>
</comment>
<organism evidence="1 2">
    <name type="scientific">Pelatocladus maniniholoensis HA4357-MV3</name>
    <dbReference type="NCBI Taxonomy" id="1117104"/>
    <lineage>
        <taxon>Bacteria</taxon>
        <taxon>Bacillati</taxon>
        <taxon>Cyanobacteriota</taxon>
        <taxon>Cyanophyceae</taxon>
        <taxon>Nostocales</taxon>
        <taxon>Nostocaceae</taxon>
        <taxon>Pelatocladus</taxon>
    </lineage>
</organism>
<proteinExistence type="predicted"/>
<dbReference type="AlphaFoldDB" id="A0A9E3LV26"/>
<protein>
    <submittedName>
        <fullName evidence="1">PEP-CTERM sorting domain-containing protein</fullName>
    </submittedName>
</protein>
<dbReference type="NCBIfam" id="TIGR04155">
    <property type="entry name" value="cyano_PEP"/>
    <property type="match status" value="1"/>
</dbReference>
<dbReference type="InterPro" id="IPR026374">
    <property type="entry name" value="Cyano_PEP"/>
</dbReference>
<name>A0A9E3LV26_9NOST</name>
<dbReference type="Proteomes" id="UP000813215">
    <property type="component" value="Unassembled WGS sequence"/>
</dbReference>
<sequence>MTGFQFAKSRGKLDYATISSKSQVRKKLRKTATIATFVAIVVGVIQTKQVQAVTVTFDDLSGSQNTIDNGYAGLNWENFYHLDTTSFVPSGYVNGTVSPKNVAYNGFGEPAVISTVDNIFDFNSTYLTSAWNDDLTVLVEGYTGGISGDKKYSQTVVVNTKTPTLFTFDFLGIDSLKFTSSGGNNAGYNGSGTHFAIDNFTFNKKTKAVPEPLTIFGSVTASSIGLALYRKQKQQQKDVNK</sequence>
<dbReference type="EMBL" id="JAHHHW010000118">
    <property type="protein sequence ID" value="MBW4433949.1"/>
    <property type="molecule type" value="Genomic_DNA"/>
</dbReference>
<evidence type="ECO:0000313" key="2">
    <source>
        <dbReference type="Proteomes" id="UP000813215"/>
    </source>
</evidence>